<evidence type="ECO:0000256" key="5">
    <source>
        <dbReference type="ARBA" id="ARBA00025804"/>
    </source>
</evidence>
<dbReference type="InterPro" id="IPR050518">
    <property type="entry name" value="Rpo3/RPB3_RNA_Pol_subunit"/>
</dbReference>
<accession>A0A7J7J8J7</accession>
<evidence type="ECO:0000256" key="3">
    <source>
        <dbReference type="ARBA" id="ARBA00023163"/>
    </source>
</evidence>
<dbReference type="Proteomes" id="UP000593567">
    <property type="component" value="Unassembled WGS sequence"/>
</dbReference>
<proteinExistence type="inferred from homology"/>
<comment type="similarity">
    <text evidence="5">Belongs to the archaeal Rpo3/eukaryotic RPB3 RNA polymerase subunit family.</text>
</comment>
<dbReference type="SUPFAM" id="SSF56553">
    <property type="entry name" value="Insert subdomain of RNA polymerase alpha subunit"/>
    <property type="match status" value="1"/>
</dbReference>
<dbReference type="GO" id="GO:0046983">
    <property type="term" value="F:protein dimerization activity"/>
    <property type="evidence" value="ECO:0007669"/>
    <property type="project" value="InterPro"/>
</dbReference>
<reference evidence="8" key="1">
    <citation type="submission" date="2020-06" db="EMBL/GenBank/DDBJ databases">
        <title>Draft genome of Bugula neritina, a colonial animal packing powerful symbionts and potential medicines.</title>
        <authorList>
            <person name="Rayko M."/>
        </authorList>
    </citation>
    <scope>NUCLEOTIDE SEQUENCE [LARGE SCALE GENOMIC DNA]</scope>
    <source>
        <strain evidence="8">Kwan_BN1</strain>
    </source>
</reference>
<dbReference type="Gene3D" id="2.170.120.12">
    <property type="entry name" value="DNA-directed RNA polymerase, insert domain"/>
    <property type="match status" value="1"/>
</dbReference>
<evidence type="ECO:0000256" key="4">
    <source>
        <dbReference type="ARBA" id="ARBA00023242"/>
    </source>
</evidence>
<keyword evidence="2" id="KW-0240">DNA-directed RNA polymerase</keyword>
<dbReference type="GO" id="GO:0003899">
    <property type="term" value="F:DNA-directed RNA polymerase activity"/>
    <property type="evidence" value="ECO:0007669"/>
    <property type="project" value="InterPro"/>
</dbReference>
<dbReference type="NCBIfam" id="NF001988">
    <property type="entry name" value="PRK00783.1"/>
    <property type="match status" value="1"/>
</dbReference>
<evidence type="ECO:0000256" key="1">
    <source>
        <dbReference type="ARBA" id="ARBA00004123"/>
    </source>
</evidence>
<dbReference type="CDD" id="cd07031">
    <property type="entry name" value="RNAP_II_RPB3"/>
    <property type="match status" value="1"/>
</dbReference>
<dbReference type="InterPro" id="IPR022842">
    <property type="entry name" value="RNAP_Rpo3/Rpb3/RPAC1"/>
</dbReference>
<protein>
    <recommendedName>
        <fullName evidence="6">DNA-directed RNA polymerase II subunit RPB3</fullName>
    </recommendedName>
</protein>
<keyword evidence="4" id="KW-0539">Nucleus</keyword>
<gene>
    <name evidence="8" type="ORF">EB796_019323</name>
</gene>
<organism evidence="8 9">
    <name type="scientific">Bugula neritina</name>
    <name type="common">Brown bryozoan</name>
    <name type="synonym">Sertularia neritina</name>
    <dbReference type="NCBI Taxonomy" id="10212"/>
    <lineage>
        <taxon>Eukaryota</taxon>
        <taxon>Metazoa</taxon>
        <taxon>Spiralia</taxon>
        <taxon>Lophotrochozoa</taxon>
        <taxon>Bryozoa</taxon>
        <taxon>Gymnolaemata</taxon>
        <taxon>Cheilostomatida</taxon>
        <taxon>Flustrina</taxon>
        <taxon>Buguloidea</taxon>
        <taxon>Bugulidae</taxon>
        <taxon>Bugula</taxon>
    </lineage>
</organism>
<dbReference type="PANTHER" id="PTHR11800:SF2">
    <property type="entry name" value="DNA-DIRECTED RNA POLYMERASE II SUBUNIT RPB3"/>
    <property type="match status" value="1"/>
</dbReference>
<sequence length="268" mass="30223">MPYANQPTVTISELNEENLKFVLEDTDLSVANSIRRICIAEVPTIAIDWIQIEANSSVLQDDFLAHRVGLIPLTCDDVVDQMSYFRDCTCDEFCPDCSVEFTLEVKCTDDETRPVTTADLISSNPKVVPVTSKQEDELQEVEDILIVKLRKGQEVKFRAFGRKGFAKEHAKWNPTAGVAFEYDPDNALRHTTLPIPAEWPKSEYSELDEDVHEAPYDPSGKPNKFFLNIESVGALQPDNILLSALAVFKKKLSDLQTQLSHEMHTDTF</sequence>
<dbReference type="InterPro" id="IPR011263">
    <property type="entry name" value="DNA-dir_RNA_pol_RpoA/D/Rpb3"/>
</dbReference>
<comment type="caution">
    <text evidence="8">The sequence shown here is derived from an EMBL/GenBank/DDBJ whole genome shotgun (WGS) entry which is preliminary data.</text>
</comment>
<dbReference type="HAMAP" id="MF_00320">
    <property type="entry name" value="RNApol_arch_Rpo3"/>
    <property type="match status" value="1"/>
</dbReference>
<comment type="subcellular location">
    <subcellularLocation>
        <location evidence="1">Nucleus</location>
    </subcellularLocation>
</comment>
<dbReference type="InterPro" id="IPR036603">
    <property type="entry name" value="RBP11-like"/>
</dbReference>
<evidence type="ECO:0000256" key="2">
    <source>
        <dbReference type="ARBA" id="ARBA00022478"/>
    </source>
</evidence>
<dbReference type="GO" id="GO:0005665">
    <property type="term" value="C:RNA polymerase II, core complex"/>
    <property type="evidence" value="ECO:0007669"/>
    <property type="project" value="TreeGrafter"/>
</dbReference>
<keyword evidence="9" id="KW-1185">Reference proteome</keyword>
<evidence type="ECO:0000313" key="9">
    <source>
        <dbReference type="Proteomes" id="UP000593567"/>
    </source>
</evidence>
<dbReference type="AlphaFoldDB" id="A0A7J7J8J7"/>
<dbReference type="InterPro" id="IPR011262">
    <property type="entry name" value="DNA-dir_RNA_pol_insert"/>
</dbReference>
<dbReference type="InterPro" id="IPR036643">
    <property type="entry name" value="RNApol_insert_sf"/>
</dbReference>
<keyword evidence="3" id="KW-0804">Transcription</keyword>
<dbReference type="EMBL" id="VXIV02002858">
    <property type="protein sequence ID" value="KAF6022383.1"/>
    <property type="molecule type" value="Genomic_DNA"/>
</dbReference>
<dbReference type="FunFam" id="2.170.120.12:FF:000002">
    <property type="entry name" value="DNA-directed RNA polymerase II subunit RPB3"/>
    <property type="match status" value="1"/>
</dbReference>
<evidence type="ECO:0000313" key="8">
    <source>
        <dbReference type="EMBL" id="KAF6022383.1"/>
    </source>
</evidence>
<dbReference type="Pfam" id="PF01000">
    <property type="entry name" value="RNA_pol_A_bac"/>
    <property type="match status" value="1"/>
</dbReference>
<dbReference type="Pfam" id="PF01193">
    <property type="entry name" value="RNA_pol_L"/>
    <property type="match status" value="1"/>
</dbReference>
<dbReference type="OrthoDB" id="270173at2759"/>
<dbReference type="GO" id="GO:0006366">
    <property type="term" value="P:transcription by RNA polymerase II"/>
    <property type="evidence" value="ECO:0007669"/>
    <property type="project" value="TreeGrafter"/>
</dbReference>
<dbReference type="SMART" id="SM00662">
    <property type="entry name" value="RPOLD"/>
    <property type="match status" value="1"/>
</dbReference>
<name>A0A7J7J8J7_BUGNE</name>
<dbReference type="PANTHER" id="PTHR11800">
    <property type="entry name" value="DNA-DIRECTED RNA POLYMERASE"/>
    <property type="match status" value="1"/>
</dbReference>
<feature type="domain" description="DNA-directed RNA polymerase RpoA/D/Rpb3-type" evidence="7">
    <location>
        <begin position="18"/>
        <end position="258"/>
    </location>
</feature>
<dbReference type="SUPFAM" id="SSF55257">
    <property type="entry name" value="RBP11-like subunits of RNA polymerase"/>
    <property type="match status" value="1"/>
</dbReference>
<evidence type="ECO:0000256" key="6">
    <source>
        <dbReference type="ARBA" id="ARBA00072506"/>
    </source>
</evidence>
<evidence type="ECO:0000259" key="7">
    <source>
        <dbReference type="SMART" id="SM00662"/>
    </source>
</evidence>
<dbReference type="Gene3D" id="3.30.1360.10">
    <property type="entry name" value="RNA polymerase, RBP11-like subunit"/>
    <property type="match status" value="1"/>
</dbReference>